<feature type="transmembrane region" description="Helical" evidence="1">
    <location>
        <begin position="99"/>
        <end position="119"/>
    </location>
</feature>
<keyword evidence="1" id="KW-0812">Transmembrane</keyword>
<feature type="transmembrane region" description="Helical" evidence="1">
    <location>
        <begin position="139"/>
        <end position="157"/>
    </location>
</feature>
<evidence type="ECO:0000256" key="1">
    <source>
        <dbReference type="SAM" id="Phobius"/>
    </source>
</evidence>
<evidence type="ECO:0000313" key="2">
    <source>
        <dbReference type="EMBL" id="GGI49207.1"/>
    </source>
</evidence>
<evidence type="ECO:0000313" key="3">
    <source>
        <dbReference type="Proteomes" id="UP000662074"/>
    </source>
</evidence>
<sequence length="257" mass="29755">MYHPFSIAETIKTAWDIIKKNYISLIVYSVISLIFYEVISFFTGFIVVYDNQYSQVAFVFFMMLVQSYLVLSFYKLILTLMDKEYYEFEFRDILPSLKMALSFVTIGVLYTFLIGTIIFLNLQVNSYPMLSKVLDKLEILGVGYLLIRSIFCLCFIVDEDSGPIESLKQSFYITWNNFFKVVGLILIVVGFIALLLIIINLIITLLFDVDSSSYVAKIAAIFWFALSFPLVQVMIMVSYRKLVYSHKDLDDDVSETL</sequence>
<name>A0A917N1N2_9SPHI</name>
<proteinExistence type="predicted"/>
<feature type="transmembrane region" description="Helical" evidence="1">
    <location>
        <begin position="25"/>
        <end position="49"/>
    </location>
</feature>
<dbReference type="AlphaFoldDB" id="A0A917N1N2"/>
<dbReference type="EMBL" id="BMDO01000001">
    <property type="protein sequence ID" value="GGI49207.1"/>
    <property type="molecule type" value="Genomic_DNA"/>
</dbReference>
<dbReference type="RefSeq" id="WP_188413332.1">
    <property type="nucleotide sequence ID" value="NZ_BMDO01000001.1"/>
</dbReference>
<feature type="transmembrane region" description="Helical" evidence="1">
    <location>
        <begin position="55"/>
        <end position="78"/>
    </location>
</feature>
<evidence type="ECO:0008006" key="4">
    <source>
        <dbReference type="Google" id="ProtNLM"/>
    </source>
</evidence>
<feature type="transmembrane region" description="Helical" evidence="1">
    <location>
        <begin position="218"/>
        <end position="239"/>
    </location>
</feature>
<keyword evidence="3" id="KW-1185">Reference proteome</keyword>
<reference evidence="2" key="1">
    <citation type="journal article" date="2014" name="Int. J. Syst. Evol. Microbiol.">
        <title>Complete genome sequence of Corynebacterium casei LMG S-19264T (=DSM 44701T), isolated from a smear-ripened cheese.</title>
        <authorList>
            <consortium name="US DOE Joint Genome Institute (JGI-PGF)"/>
            <person name="Walter F."/>
            <person name="Albersmeier A."/>
            <person name="Kalinowski J."/>
            <person name="Ruckert C."/>
        </authorList>
    </citation>
    <scope>NUCLEOTIDE SEQUENCE</scope>
    <source>
        <strain evidence="2">CCM 8711</strain>
    </source>
</reference>
<reference evidence="2" key="2">
    <citation type="submission" date="2020-09" db="EMBL/GenBank/DDBJ databases">
        <authorList>
            <person name="Sun Q."/>
            <person name="Sedlacek I."/>
        </authorList>
    </citation>
    <scope>NUCLEOTIDE SEQUENCE</scope>
    <source>
        <strain evidence="2">CCM 8711</strain>
    </source>
</reference>
<protein>
    <recommendedName>
        <fullName evidence="4">Glycerophosphoryl diester phosphodiesterase membrane domain-containing protein</fullName>
    </recommendedName>
</protein>
<feature type="transmembrane region" description="Helical" evidence="1">
    <location>
        <begin position="178"/>
        <end position="206"/>
    </location>
</feature>
<comment type="caution">
    <text evidence="2">The sequence shown here is derived from an EMBL/GenBank/DDBJ whole genome shotgun (WGS) entry which is preliminary data.</text>
</comment>
<keyword evidence="1" id="KW-1133">Transmembrane helix</keyword>
<organism evidence="2 3">
    <name type="scientific">Mucilaginibacter galii</name>
    <dbReference type="NCBI Taxonomy" id="2005073"/>
    <lineage>
        <taxon>Bacteria</taxon>
        <taxon>Pseudomonadati</taxon>
        <taxon>Bacteroidota</taxon>
        <taxon>Sphingobacteriia</taxon>
        <taxon>Sphingobacteriales</taxon>
        <taxon>Sphingobacteriaceae</taxon>
        <taxon>Mucilaginibacter</taxon>
    </lineage>
</organism>
<accession>A0A917N1N2</accession>
<dbReference type="Proteomes" id="UP000662074">
    <property type="component" value="Unassembled WGS sequence"/>
</dbReference>
<keyword evidence="1" id="KW-0472">Membrane</keyword>
<gene>
    <name evidence="2" type="ORF">GCM10011425_04190</name>
</gene>